<dbReference type="AlphaFoldDB" id="A0A8J7S9X1"/>
<feature type="transmembrane region" description="Helical" evidence="6">
    <location>
        <begin position="471"/>
        <end position="493"/>
    </location>
</feature>
<dbReference type="EMBL" id="JAFIDN010000008">
    <property type="protein sequence ID" value="MBP3193118.1"/>
    <property type="molecule type" value="Genomic_DNA"/>
</dbReference>
<organism evidence="7 8">
    <name type="scientific">Natronogracilivirga saccharolytica</name>
    <dbReference type="NCBI Taxonomy" id="2812953"/>
    <lineage>
        <taxon>Bacteria</taxon>
        <taxon>Pseudomonadati</taxon>
        <taxon>Balneolota</taxon>
        <taxon>Balneolia</taxon>
        <taxon>Balneolales</taxon>
        <taxon>Cyclonatronaceae</taxon>
        <taxon>Natronogracilivirga</taxon>
    </lineage>
</organism>
<sequence length="496" mass="56654">MAVNFLKKLLPGSIERNLLKQHIGPFVFCFFTIMFLLLMQFLIQFMDHLVGKGIPFTVIVELIMVNLAYMVVLAVPMTILAASLIAYGKFSEQNEYTAVRAAGVHPFRIIRPVLGVAIMMTIFLGWFSNEVLPEANYKARALFMDIRMQKPGFDLQENTFYEGIEGYTFLVRDVPQDSDSLFDITLFQRPEKGRDRAVIKAKKGLLESDERNMSLTLNLFDGTIMRYLERGRGSGGTLHEETGFDSYRISFDLSDLTFSRTNPEDRSRDGRSMRAQAMLALVDSLEQDKQREIRNFKNSLLASHITLHEDPDTTVETASVDEEYDYMQDRDAHDHSDDRPDRTIGAQEEFKPLESLSFVTLRNLSSAQEQREVSMRGLTQIRNTQTMADNLVNNLQWRDERIARFMVEVHKKASIPVACILFALIGAPLGLLVRKGNMGIHTIISTVLFTYYWISIIQGEKLADRLYISPFVGMWFANFTMAIAAIILLYLVIVKK</sequence>
<comment type="caution">
    <text evidence="7">The sequence shown here is derived from an EMBL/GenBank/DDBJ whole genome shotgun (WGS) entry which is preliminary data.</text>
</comment>
<evidence type="ECO:0000313" key="7">
    <source>
        <dbReference type="EMBL" id="MBP3193118.1"/>
    </source>
</evidence>
<protein>
    <submittedName>
        <fullName evidence="7">LptF/LptG family permease</fullName>
    </submittedName>
</protein>
<keyword evidence="8" id="KW-1185">Reference proteome</keyword>
<dbReference type="GO" id="GO:0043190">
    <property type="term" value="C:ATP-binding cassette (ABC) transporter complex"/>
    <property type="evidence" value="ECO:0007669"/>
    <property type="project" value="TreeGrafter"/>
</dbReference>
<evidence type="ECO:0000256" key="1">
    <source>
        <dbReference type="ARBA" id="ARBA00004651"/>
    </source>
</evidence>
<feature type="transmembrane region" description="Helical" evidence="6">
    <location>
        <begin position="23"/>
        <end position="43"/>
    </location>
</feature>
<dbReference type="GO" id="GO:0015920">
    <property type="term" value="P:lipopolysaccharide transport"/>
    <property type="evidence" value="ECO:0007669"/>
    <property type="project" value="TreeGrafter"/>
</dbReference>
<dbReference type="Pfam" id="PF03739">
    <property type="entry name" value="LptF_LptG"/>
    <property type="match status" value="1"/>
</dbReference>
<evidence type="ECO:0000256" key="3">
    <source>
        <dbReference type="ARBA" id="ARBA00022692"/>
    </source>
</evidence>
<feature type="transmembrane region" description="Helical" evidence="6">
    <location>
        <begin position="413"/>
        <end position="433"/>
    </location>
</feature>
<keyword evidence="5 6" id="KW-0472">Membrane</keyword>
<proteinExistence type="predicted"/>
<feature type="transmembrane region" description="Helical" evidence="6">
    <location>
        <begin position="63"/>
        <end position="88"/>
    </location>
</feature>
<feature type="transmembrane region" description="Helical" evidence="6">
    <location>
        <begin position="440"/>
        <end position="459"/>
    </location>
</feature>
<dbReference type="InterPro" id="IPR005495">
    <property type="entry name" value="LptG/LptF_permease"/>
</dbReference>
<evidence type="ECO:0000256" key="4">
    <source>
        <dbReference type="ARBA" id="ARBA00022989"/>
    </source>
</evidence>
<name>A0A8J7S9X1_9BACT</name>
<feature type="transmembrane region" description="Helical" evidence="6">
    <location>
        <begin position="109"/>
        <end position="127"/>
    </location>
</feature>
<keyword evidence="4 6" id="KW-1133">Transmembrane helix</keyword>
<dbReference type="PANTHER" id="PTHR33529:SF6">
    <property type="entry name" value="YJGP_YJGQ FAMILY PERMEASE"/>
    <property type="match status" value="1"/>
</dbReference>
<gene>
    <name evidence="7" type="ORF">NATSA_10625</name>
</gene>
<keyword evidence="2" id="KW-1003">Cell membrane</keyword>
<reference evidence="7" key="1">
    <citation type="submission" date="2021-02" db="EMBL/GenBank/DDBJ databases">
        <title>Natronogracilivirga saccharolytica gen. nov. sp. nov. a new anaerobic, haloalkiliphilic carbohydrate-fermenting bacterium from soda lake and proposing of Cyclonatronumiaceae fam. nov. in the phylum Balneolaeota.</title>
        <authorList>
            <person name="Zhilina T.N."/>
            <person name="Sorokin D.Y."/>
            <person name="Zavarzina D.G."/>
            <person name="Toshchakov S.V."/>
            <person name="Kublanov I.V."/>
        </authorList>
    </citation>
    <scope>NUCLEOTIDE SEQUENCE</scope>
    <source>
        <strain evidence="7">Z-1702</strain>
    </source>
</reference>
<dbReference type="RefSeq" id="WP_210512438.1">
    <property type="nucleotide sequence ID" value="NZ_JAFIDN010000008.1"/>
</dbReference>
<evidence type="ECO:0000256" key="2">
    <source>
        <dbReference type="ARBA" id="ARBA00022475"/>
    </source>
</evidence>
<accession>A0A8J7S9X1</accession>
<evidence type="ECO:0000313" key="8">
    <source>
        <dbReference type="Proteomes" id="UP000673975"/>
    </source>
</evidence>
<evidence type="ECO:0000256" key="5">
    <source>
        <dbReference type="ARBA" id="ARBA00023136"/>
    </source>
</evidence>
<dbReference type="PANTHER" id="PTHR33529">
    <property type="entry name" value="SLR0882 PROTEIN-RELATED"/>
    <property type="match status" value="1"/>
</dbReference>
<evidence type="ECO:0000256" key="6">
    <source>
        <dbReference type="SAM" id="Phobius"/>
    </source>
</evidence>
<comment type="subcellular location">
    <subcellularLocation>
        <location evidence="1">Cell membrane</location>
        <topology evidence="1">Multi-pass membrane protein</topology>
    </subcellularLocation>
</comment>
<dbReference type="Proteomes" id="UP000673975">
    <property type="component" value="Unassembled WGS sequence"/>
</dbReference>
<keyword evidence="3 6" id="KW-0812">Transmembrane</keyword>